<reference evidence="8" key="1">
    <citation type="submission" date="2009-12" db="EMBL/GenBank/DDBJ databases">
        <title>The Genome Sequence of Anolis carolinensis (Green Anole Lizard).</title>
        <authorList>
            <consortium name="The Genome Sequencing Platform"/>
            <person name="Di Palma F."/>
            <person name="Alfoldi J."/>
            <person name="Heiman D."/>
            <person name="Young S."/>
            <person name="Grabherr M."/>
            <person name="Johnson J."/>
            <person name="Lander E.S."/>
            <person name="Lindblad-Toh K."/>
        </authorList>
    </citation>
    <scope>NUCLEOTIDE SEQUENCE [LARGE SCALE GENOMIC DNA]</scope>
    <source>
        <strain evidence="8">JBL SC #1</strain>
    </source>
</reference>
<dbReference type="GO" id="GO:0012505">
    <property type="term" value="C:endomembrane system"/>
    <property type="evidence" value="ECO:0007669"/>
    <property type="project" value="UniProtKB-SubCell"/>
</dbReference>
<feature type="compositionally biased region" description="Acidic residues" evidence="7">
    <location>
        <begin position="10"/>
        <end position="19"/>
    </location>
</feature>
<dbReference type="GO" id="GO:0004725">
    <property type="term" value="F:protein tyrosine phosphatase activity"/>
    <property type="evidence" value="ECO:0007669"/>
    <property type="project" value="UniProtKB-EC"/>
</dbReference>
<keyword evidence="6" id="KW-0472">Membrane</keyword>
<evidence type="ECO:0000313" key="8">
    <source>
        <dbReference type="Ensembl" id="ENSACAP00000023647.1"/>
    </source>
</evidence>
<evidence type="ECO:0000256" key="4">
    <source>
        <dbReference type="ARBA" id="ARBA00022801"/>
    </source>
</evidence>
<evidence type="ECO:0000256" key="1">
    <source>
        <dbReference type="ARBA" id="ARBA00004308"/>
    </source>
</evidence>
<feature type="compositionally biased region" description="Basic and acidic residues" evidence="7">
    <location>
        <begin position="26"/>
        <end position="37"/>
    </location>
</feature>
<evidence type="ECO:0000256" key="2">
    <source>
        <dbReference type="ARBA" id="ARBA00013064"/>
    </source>
</evidence>
<dbReference type="InterPro" id="IPR051985">
    <property type="entry name" value="NR_tyrosine_phosphatase"/>
</dbReference>
<keyword evidence="3" id="KW-0597">Phosphoprotein</keyword>
<name>A0A803SL07_ANOCA</name>
<evidence type="ECO:0000256" key="7">
    <source>
        <dbReference type="SAM" id="MobiDB-lite"/>
    </source>
</evidence>
<proteinExistence type="predicted"/>
<evidence type="ECO:0000313" key="9">
    <source>
        <dbReference type="Proteomes" id="UP000001646"/>
    </source>
</evidence>
<dbReference type="InterPro" id="IPR029021">
    <property type="entry name" value="Prot-tyrosine_phosphatase-like"/>
</dbReference>
<evidence type="ECO:0000256" key="5">
    <source>
        <dbReference type="ARBA" id="ARBA00022912"/>
    </source>
</evidence>
<evidence type="ECO:0000256" key="3">
    <source>
        <dbReference type="ARBA" id="ARBA00022553"/>
    </source>
</evidence>
<dbReference type="AlphaFoldDB" id="A0A803SL07"/>
<sequence>MQSREPEPRVEEEEQEEEAAAAAAGAEREEAGAEKKGAGQAWPPNSMEIEKEFHRMDEADSWAAIYQDIRHEASDFPCKVAKFPKNKNRNRYRDVSPCKYSIALKKIKSDTYYWLPVYWNFVARFVHRRFALAFVQGCENVT</sequence>
<keyword evidence="5" id="KW-0904">Protein phosphatase</keyword>
<dbReference type="Ensembl" id="ENSACAT00000048984.1">
    <property type="protein sequence ID" value="ENSACAP00000023647.1"/>
    <property type="gene ID" value="ENSACAG00000035573.1"/>
</dbReference>
<comment type="subcellular location">
    <subcellularLocation>
        <location evidence="1">Endomembrane system</location>
    </subcellularLocation>
</comment>
<feature type="region of interest" description="Disordered" evidence="7">
    <location>
        <begin position="1"/>
        <end position="45"/>
    </location>
</feature>
<dbReference type="SUPFAM" id="SSF52799">
    <property type="entry name" value="(Phosphotyrosine protein) phosphatases II"/>
    <property type="match status" value="1"/>
</dbReference>
<dbReference type="EC" id="3.1.3.48" evidence="2"/>
<evidence type="ECO:0000256" key="6">
    <source>
        <dbReference type="ARBA" id="ARBA00023136"/>
    </source>
</evidence>
<dbReference type="Proteomes" id="UP000001646">
    <property type="component" value="Unplaced"/>
</dbReference>
<reference evidence="8" key="2">
    <citation type="submission" date="2025-08" db="UniProtKB">
        <authorList>
            <consortium name="Ensembl"/>
        </authorList>
    </citation>
    <scope>IDENTIFICATION</scope>
</reference>
<dbReference type="InParanoid" id="A0A803SL07"/>
<dbReference type="PANTHER" id="PTHR46047:SF2">
    <property type="entry name" value="TYROSINE-PROTEIN PHOSPHATASE NON-RECEPTOR TYPE 1"/>
    <property type="match status" value="1"/>
</dbReference>
<keyword evidence="4" id="KW-0378">Hydrolase</keyword>
<reference evidence="8" key="3">
    <citation type="submission" date="2025-09" db="UniProtKB">
        <authorList>
            <consortium name="Ensembl"/>
        </authorList>
    </citation>
    <scope>IDENTIFICATION</scope>
</reference>
<dbReference type="PANTHER" id="PTHR46047">
    <property type="entry name" value="TYROSINE-PROTEIN PHOSPHATASE NON-RECEPTOR TYPE 61F"/>
    <property type="match status" value="1"/>
</dbReference>
<accession>A0A803SL07</accession>
<protein>
    <recommendedName>
        <fullName evidence="2">protein-tyrosine-phosphatase</fullName>
        <ecNumber evidence="2">3.1.3.48</ecNumber>
    </recommendedName>
</protein>
<organism evidence="8 9">
    <name type="scientific">Anolis carolinensis</name>
    <name type="common">Green anole</name>
    <name type="synonym">American chameleon</name>
    <dbReference type="NCBI Taxonomy" id="28377"/>
    <lineage>
        <taxon>Eukaryota</taxon>
        <taxon>Metazoa</taxon>
        <taxon>Chordata</taxon>
        <taxon>Craniata</taxon>
        <taxon>Vertebrata</taxon>
        <taxon>Euteleostomi</taxon>
        <taxon>Lepidosauria</taxon>
        <taxon>Squamata</taxon>
        <taxon>Bifurcata</taxon>
        <taxon>Unidentata</taxon>
        <taxon>Episquamata</taxon>
        <taxon>Toxicofera</taxon>
        <taxon>Iguania</taxon>
        <taxon>Dactyloidae</taxon>
        <taxon>Anolis</taxon>
    </lineage>
</organism>
<dbReference type="Gene3D" id="3.90.190.10">
    <property type="entry name" value="Protein tyrosine phosphatase superfamily"/>
    <property type="match status" value="1"/>
</dbReference>
<keyword evidence="9" id="KW-1185">Reference proteome</keyword>